<dbReference type="AlphaFoldDB" id="A0A7W3TNP4"/>
<gene>
    <name evidence="1" type="ORF">H4F98_12090</name>
</gene>
<evidence type="ECO:0000313" key="1">
    <source>
        <dbReference type="EMBL" id="MBB1061309.1"/>
    </source>
</evidence>
<dbReference type="InterPro" id="IPR011008">
    <property type="entry name" value="Dimeric_a/b-barrel"/>
</dbReference>
<sequence>MNGNVVYEVNLDVDAAIIEDYRAWLDAHVEDVCQLPGFIDADLYEVIDPASEPGRVALCVQYRMRDAAAFQSYLADHAPRMREEGETRFGGRYAARRRVLVHLAKEDCGR</sequence>
<organism evidence="1 2">
    <name type="scientific">Marilutibacter spongiae</name>
    <dbReference type="NCBI Taxonomy" id="2025720"/>
    <lineage>
        <taxon>Bacteria</taxon>
        <taxon>Pseudomonadati</taxon>
        <taxon>Pseudomonadota</taxon>
        <taxon>Gammaproteobacteria</taxon>
        <taxon>Lysobacterales</taxon>
        <taxon>Lysobacteraceae</taxon>
        <taxon>Marilutibacter</taxon>
    </lineage>
</organism>
<comment type="caution">
    <text evidence="1">The sequence shown here is derived from an EMBL/GenBank/DDBJ whole genome shotgun (WGS) entry which is preliminary data.</text>
</comment>
<dbReference type="InterPro" id="IPR025563">
    <property type="entry name" value="DUF4286"/>
</dbReference>
<name>A0A7W3TNP4_9GAMM</name>
<keyword evidence="2" id="KW-1185">Reference proteome</keyword>
<dbReference type="RefSeq" id="WP_182688022.1">
    <property type="nucleotide sequence ID" value="NZ_JACHTF010000013.1"/>
</dbReference>
<proteinExistence type="predicted"/>
<dbReference type="Proteomes" id="UP000523196">
    <property type="component" value="Unassembled WGS sequence"/>
</dbReference>
<reference evidence="1 2" key="1">
    <citation type="submission" date="2020-08" db="EMBL/GenBank/DDBJ databases">
        <authorList>
            <person name="Xu S."/>
            <person name="Li A."/>
        </authorList>
    </citation>
    <scope>NUCLEOTIDE SEQUENCE [LARGE SCALE GENOMIC DNA]</scope>
    <source>
        <strain evidence="1 2">119BY6-57</strain>
    </source>
</reference>
<dbReference type="EMBL" id="JACHTF010000013">
    <property type="protein sequence ID" value="MBB1061309.1"/>
    <property type="molecule type" value="Genomic_DNA"/>
</dbReference>
<evidence type="ECO:0000313" key="2">
    <source>
        <dbReference type="Proteomes" id="UP000523196"/>
    </source>
</evidence>
<dbReference type="SUPFAM" id="SSF54909">
    <property type="entry name" value="Dimeric alpha+beta barrel"/>
    <property type="match status" value="1"/>
</dbReference>
<protein>
    <submittedName>
        <fullName evidence="1">DUF4286 family protein</fullName>
    </submittedName>
</protein>
<accession>A0A7W3TNP4</accession>
<dbReference type="Pfam" id="PF14114">
    <property type="entry name" value="DUF4286"/>
    <property type="match status" value="1"/>
</dbReference>